<dbReference type="InterPro" id="IPR050259">
    <property type="entry name" value="SDR"/>
</dbReference>
<dbReference type="CDD" id="cd05233">
    <property type="entry name" value="SDR_c"/>
    <property type="match status" value="1"/>
</dbReference>
<organism evidence="2 3">
    <name type="scientific">Falsiroseomonas oleicola</name>
    <dbReference type="NCBI Taxonomy" id="2801474"/>
    <lineage>
        <taxon>Bacteria</taxon>
        <taxon>Pseudomonadati</taxon>
        <taxon>Pseudomonadota</taxon>
        <taxon>Alphaproteobacteria</taxon>
        <taxon>Acetobacterales</taxon>
        <taxon>Roseomonadaceae</taxon>
        <taxon>Falsiroseomonas</taxon>
    </lineage>
</organism>
<evidence type="ECO:0000256" key="1">
    <source>
        <dbReference type="ARBA" id="ARBA00006484"/>
    </source>
</evidence>
<gene>
    <name evidence="2" type="ORF">JJQ90_02350</name>
</gene>
<dbReference type="EMBL" id="JAERQM010000001">
    <property type="protein sequence ID" value="MBU8542524.1"/>
    <property type="molecule type" value="Genomic_DNA"/>
</dbReference>
<proteinExistence type="inferred from homology"/>
<keyword evidence="3" id="KW-1185">Reference proteome</keyword>
<dbReference type="InterPro" id="IPR002347">
    <property type="entry name" value="SDR_fam"/>
</dbReference>
<comment type="similarity">
    <text evidence="1">Belongs to the short-chain dehydrogenases/reductases (SDR) family.</text>
</comment>
<accession>A0ABS6H1J1</accession>
<reference evidence="2 3" key="1">
    <citation type="submission" date="2021-01" db="EMBL/GenBank/DDBJ databases">
        <title>Roseomonas sp. nov, a bacterium isolated from an oil production mixture in Yumen Oilfield.</title>
        <authorList>
            <person name="Wu D."/>
        </authorList>
    </citation>
    <scope>NUCLEOTIDE SEQUENCE [LARGE SCALE GENOMIC DNA]</scope>
    <source>
        <strain evidence="2 3">ROY-5-3</strain>
    </source>
</reference>
<sequence length="252" mass="25211">MDASTAPLAGKIAIVTGAARRNGRDTAYALAGAGAAVVVNTRASRAEAEAVAAEIRARGGRAMAMLADVTSEAEVAGMVAETVAEFGGLDILVNNAADRAIAPFTEMELSEWRRVTGIILDGAFLCARAALPHMIAAGGGRIINMGGVTGHIGAHQRAHVSTAKAGLVGLTKALAVEFGGHGITVNCVVPGKIGGPRSASSGEVPGSGGAKVLTGGEGATEEVAAMILHLCLPVSRFITGQSIHISGGVYLP</sequence>
<dbReference type="PANTHER" id="PTHR42879">
    <property type="entry name" value="3-OXOACYL-(ACYL-CARRIER-PROTEIN) REDUCTASE"/>
    <property type="match status" value="1"/>
</dbReference>
<dbReference type="Pfam" id="PF13561">
    <property type="entry name" value="adh_short_C2"/>
    <property type="match status" value="1"/>
</dbReference>
<dbReference type="Proteomes" id="UP000689967">
    <property type="component" value="Unassembled WGS sequence"/>
</dbReference>
<evidence type="ECO:0000313" key="2">
    <source>
        <dbReference type="EMBL" id="MBU8542524.1"/>
    </source>
</evidence>
<comment type="caution">
    <text evidence="2">The sequence shown here is derived from an EMBL/GenBank/DDBJ whole genome shotgun (WGS) entry which is preliminary data.</text>
</comment>
<dbReference type="PANTHER" id="PTHR42879:SF2">
    <property type="entry name" value="3-OXOACYL-[ACYL-CARRIER-PROTEIN] REDUCTASE FABG"/>
    <property type="match status" value="1"/>
</dbReference>
<evidence type="ECO:0000313" key="3">
    <source>
        <dbReference type="Proteomes" id="UP000689967"/>
    </source>
</evidence>
<protein>
    <submittedName>
        <fullName evidence="2">SDR family oxidoreductase</fullName>
    </submittedName>
</protein>
<dbReference type="RefSeq" id="WP_216872839.1">
    <property type="nucleotide sequence ID" value="NZ_JAERQM010000001.1"/>
</dbReference>
<name>A0ABS6H1J1_9PROT</name>